<dbReference type="InterPro" id="IPR036265">
    <property type="entry name" value="HIT-like_sf"/>
</dbReference>
<dbReference type="OrthoDB" id="9799145at2"/>
<evidence type="ECO:0000256" key="1">
    <source>
        <dbReference type="PROSITE-ProRule" id="PRU00464"/>
    </source>
</evidence>
<proteinExistence type="predicted"/>
<dbReference type="eggNOG" id="COG0537">
    <property type="taxonomic scope" value="Bacteria"/>
</dbReference>
<name>C3MC55_SINFN</name>
<dbReference type="KEGG" id="rhi:NGR_c35570"/>
<dbReference type="PROSITE" id="PS51084">
    <property type="entry name" value="HIT_2"/>
    <property type="match status" value="1"/>
</dbReference>
<evidence type="ECO:0000313" key="3">
    <source>
        <dbReference type="EMBL" id="ACP27280.1"/>
    </source>
</evidence>
<feature type="domain" description="HIT" evidence="2">
    <location>
        <begin position="104"/>
        <end position="173"/>
    </location>
</feature>
<dbReference type="Proteomes" id="UP000001054">
    <property type="component" value="Chromosome"/>
</dbReference>
<dbReference type="STRING" id="394.NGR_c35570"/>
<evidence type="ECO:0000259" key="2">
    <source>
        <dbReference type="PROSITE" id="PS51084"/>
    </source>
</evidence>
<dbReference type="GO" id="GO:0003824">
    <property type="term" value="F:catalytic activity"/>
    <property type="evidence" value="ECO:0007669"/>
    <property type="project" value="InterPro"/>
</dbReference>
<reference evidence="3 4" key="1">
    <citation type="journal article" date="2009" name="Appl. Environ. Microbiol.">
        <title>Rhizobium sp. strain NGR234 possesses a remarkable number of secretion systems.</title>
        <authorList>
            <person name="Schmeisser C."/>
            <person name="Liesegang H."/>
            <person name="Krysciak D."/>
            <person name="Bakkou N."/>
            <person name="Le Quere A."/>
            <person name="Wollherr A."/>
            <person name="Heinemeyer I."/>
            <person name="Morgenstern B."/>
            <person name="Pommerening-Roeser A."/>
            <person name="Flores M."/>
            <person name="Palacios R."/>
            <person name="Brenner S."/>
            <person name="Gottschalk G."/>
            <person name="Schmitz R.A."/>
            <person name="Broughton W.J."/>
            <person name="Perret X."/>
            <person name="Strittmatter A.W."/>
            <person name="Streit W.R."/>
        </authorList>
    </citation>
    <scope>NUCLEOTIDE SEQUENCE [LARGE SCALE GENOMIC DNA]</scope>
    <source>
        <strain evidence="4">NBRC 101917 / NGR234</strain>
    </source>
</reference>
<protein>
    <submittedName>
        <fullName evidence="3">Histidine triad (HIT) protein</fullName>
    </submittedName>
</protein>
<dbReference type="EMBL" id="CP001389">
    <property type="protein sequence ID" value="ACP27280.1"/>
    <property type="molecule type" value="Genomic_DNA"/>
</dbReference>
<dbReference type="SUPFAM" id="SSF54197">
    <property type="entry name" value="HIT-like"/>
    <property type="match status" value="1"/>
</dbReference>
<comment type="caution">
    <text evidence="1">Lacks conserved residue(s) required for the propagation of feature annotation.</text>
</comment>
<dbReference type="HOGENOM" id="CLU_1151113_0_0_5"/>
<dbReference type="Pfam" id="PF01230">
    <property type="entry name" value="HIT"/>
    <property type="match status" value="1"/>
</dbReference>
<dbReference type="InterPro" id="IPR011146">
    <property type="entry name" value="HIT-like"/>
</dbReference>
<dbReference type="PATRIC" id="fig|394.7.peg.6408"/>
<sequence>MGGWHDDPCRGSLGLLPSGPDPVGEWLVHHQPPGFHIGNISSKCKPSRQKTAIDIEYKANPVAAQENFLTGFTLDERLERDGIPIASIGLCQMRLMNDRRWPWLILIPQRADVTEVFELTPLDQTMLTFETNMVATALKKVTGAEKINIGALGNIVRQLHVHVIARREGDPNWPGPVWGIGKAEPWPEVEHQAFAARILENL</sequence>
<evidence type="ECO:0000313" key="4">
    <source>
        <dbReference type="Proteomes" id="UP000001054"/>
    </source>
</evidence>
<accession>C3MC55</accession>
<dbReference type="AlphaFoldDB" id="C3MC55"/>
<organism evidence="3 4">
    <name type="scientific">Sinorhizobium fredii (strain NBRC 101917 / NGR234)</name>
    <dbReference type="NCBI Taxonomy" id="394"/>
    <lineage>
        <taxon>Bacteria</taxon>
        <taxon>Pseudomonadati</taxon>
        <taxon>Pseudomonadota</taxon>
        <taxon>Alphaproteobacteria</taxon>
        <taxon>Hyphomicrobiales</taxon>
        <taxon>Rhizobiaceae</taxon>
        <taxon>Sinorhizobium/Ensifer group</taxon>
        <taxon>Sinorhizobium</taxon>
    </lineage>
</organism>
<gene>
    <name evidence="3" type="ordered locus">NGR_c35570</name>
</gene>
<keyword evidence="4" id="KW-1185">Reference proteome</keyword>
<dbReference type="Gene3D" id="3.30.428.10">
    <property type="entry name" value="HIT-like"/>
    <property type="match status" value="1"/>
</dbReference>